<sequence length="115" mass="12521">MKFSSIAFSIVLAAALAVGLSDKEKRALTTFNSRYHPSDHSANVLISELSEYAGNAGLSSASNSFGRRQYAQAAQDLSSHVRQLSTDPLVQHGKQFAGPFMMLNDCVNELHSLYK</sequence>
<name>A0A9W8LS36_9FUNG</name>
<dbReference type="OrthoDB" id="5528366at2759"/>
<keyword evidence="1" id="KW-0732">Signal</keyword>
<evidence type="ECO:0000313" key="3">
    <source>
        <dbReference type="Proteomes" id="UP001140094"/>
    </source>
</evidence>
<proteinExistence type="predicted"/>
<dbReference type="EMBL" id="JANBUO010000977">
    <property type="protein sequence ID" value="KAJ2800482.1"/>
    <property type="molecule type" value="Genomic_DNA"/>
</dbReference>
<reference evidence="2" key="1">
    <citation type="submission" date="2022-07" db="EMBL/GenBank/DDBJ databases">
        <title>Phylogenomic reconstructions and comparative analyses of Kickxellomycotina fungi.</title>
        <authorList>
            <person name="Reynolds N.K."/>
            <person name="Stajich J.E."/>
            <person name="Barry K."/>
            <person name="Grigoriev I.V."/>
            <person name="Crous P."/>
            <person name="Smith M.E."/>
        </authorList>
    </citation>
    <scope>NUCLEOTIDE SEQUENCE</scope>
    <source>
        <strain evidence="2">NRRL 1565</strain>
    </source>
</reference>
<organism evidence="2 3">
    <name type="scientific">Coemansia guatemalensis</name>
    <dbReference type="NCBI Taxonomy" id="2761395"/>
    <lineage>
        <taxon>Eukaryota</taxon>
        <taxon>Fungi</taxon>
        <taxon>Fungi incertae sedis</taxon>
        <taxon>Zoopagomycota</taxon>
        <taxon>Kickxellomycotina</taxon>
        <taxon>Kickxellomycetes</taxon>
        <taxon>Kickxellales</taxon>
        <taxon>Kickxellaceae</taxon>
        <taxon>Coemansia</taxon>
    </lineage>
</organism>
<accession>A0A9W8LS36</accession>
<protein>
    <submittedName>
        <fullName evidence="2">Uncharacterized protein</fullName>
    </submittedName>
</protein>
<dbReference type="AlphaFoldDB" id="A0A9W8LS36"/>
<comment type="caution">
    <text evidence="2">The sequence shown here is derived from an EMBL/GenBank/DDBJ whole genome shotgun (WGS) entry which is preliminary data.</text>
</comment>
<feature type="chain" id="PRO_5040965755" evidence="1">
    <location>
        <begin position="22"/>
        <end position="115"/>
    </location>
</feature>
<keyword evidence="3" id="KW-1185">Reference proteome</keyword>
<evidence type="ECO:0000313" key="2">
    <source>
        <dbReference type="EMBL" id="KAJ2800482.1"/>
    </source>
</evidence>
<dbReference type="Proteomes" id="UP001140094">
    <property type="component" value="Unassembled WGS sequence"/>
</dbReference>
<feature type="signal peptide" evidence="1">
    <location>
        <begin position="1"/>
        <end position="21"/>
    </location>
</feature>
<evidence type="ECO:0000256" key="1">
    <source>
        <dbReference type="SAM" id="SignalP"/>
    </source>
</evidence>
<gene>
    <name evidence="2" type="ORF">H4R20_004043</name>
</gene>